<dbReference type="Proteomes" id="UP000565719">
    <property type="component" value="Unassembled WGS sequence"/>
</dbReference>
<keyword evidence="1" id="KW-0732">Signal</keyword>
<protein>
    <submittedName>
        <fullName evidence="2">Uncharacterized protein</fullName>
    </submittedName>
</protein>
<evidence type="ECO:0000313" key="3">
    <source>
        <dbReference type="Proteomes" id="UP000565719"/>
    </source>
</evidence>
<proteinExistence type="predicted"/>
<comment type="caution">
    <text evidence="2">The sequence shown here is derived from an EMBL/GenBank/DDBJ whole genome shotgun (WGS) entry which is preliminary data.</text>
</comment>
<name>A0A7Y4A266_9VIBR</name>
<feature type="chain" id="PRO_5030653567" evidence="1">
    <location>
        <begin position="20"/>
        <end position="134"/>
    </location>
</feature>
<dbReference type="AlphaFoldDB" id="A0A7Y4A266"/>
<gene>
    <name evidence="2" type="ORF">F0225_18725</name>
</gene>
<evidence type="ECO:0000313" key="2">
    <source>
        <dbReference type="EMBL" id="NOH73352.1"/>
    </source>
</evidence>
<accession>A0A7Y4A266</accession>
<dbReference type="RefSeq" id="WP_171362306.1">
    <property type="nucleotide sequence ID" value="NZ_VTXC01000085.1"/>
</dbReference>
<dbReference type="EMBL" id="VTXC01000085">
    <property type="protein sequence ID" value="NOH73352.1"/>
    <property type="molecule type" value="Genomic_DNA"/>
</dbReference>
<reference evidence="2 3" key="1">
    <citation type="submission" date="2019-09" db="EMBL/GenBank/DDBJ databases">
        <title>Draft genome sequencing and comparative genomics of hatchery-associated Vibrios.</title>
        <authorList>
            <person name="Kehlet-Delgado H."/>
            <person name="Mueller R.S."/>
        </authorList>
    </citation>
    <scope>NUCLEOTIDE SEQUENCE [LARGE SCALE GENOMIC DNA]</scope>
    <source>
        <strain evidence="2 3">99-46-Y</strain>
    </source>
</reference>
<sequence length="134" mass="15194">MKLKAIIFSTLFLTSTAFATTSQRVYCGLPDGTDWDWLLDGNNQYQYIEGQPARVAATNNLYFNVFRVSETIFNARAFNCPAGYVTQPAESGTSRWEIFEIVRPDGSSYLIDSYKTIYSSANNQVAINHYFRSL</sequence>
<organism evidence="2 3">
    <name type="scientific">Vibrio pectenicida</name>
    <dbReference type="NCBI Taxonomy" id="62763"/>
    <lineage>
        <taxon>Bacteria</taxon>
        <taxon>Pseudomonadati</taxon>
        <taxon>Pseudomonadota</taxon>
        <taxon>Gammaproteobacteria</taxon>
        <taxon>Vibrionales</taxon>
        <taxon>Vibrionaceae</taxon>
        <taxon>Vibrio</taxon>
    </lineage>
</organism>
<evidence type="ECO:0000256" key="1">
    <source>
        <dbReference type="SAM" id="SignalP"/>
    </source>
</evidence>
<feature type="signal peptide" evidence="1">
    <location>
        <begin position="1"/>
        <end position="19"/>
    </location>
</feature>